<dbReference type="SUPFAM" id="SSF52540">
    <property type="entry name" value="P-loop containing nucleoside triphosphate hydrolases"/>
    <property type="match status" value="1"/>
</dbReference>
<dbReference type="OrthoDB" id="6362633at2759"/>
<organism evidence="2 3">
    <name type="scientific">Saitozyma podzolica</name>
    <dbReference type="NCBI Taxonomy" id="1890683"/>
    <lineage>
        <taxon>Eukaryota</taxon>
        <taxon>Fungi</taxon>
        <taxon>Dikarya</taxon>
        <taxon>Basidiomycota</taxon>
        <taxon>Agaricomycotina</taxon>
        <taxon>Tremellomycetes</taxon>
        <taxon>Tremellales</taxon>
        <taxon>Trimorphomycetaceae</taxon>
        <taxon>Saitozyma</taxon>
    </lineage>
</organism>
<feature type="domain" description="Phosphoribulokinase/uridine kinase" evidence="1">
    <location>
        <begin position="39"/>
        <end position="107"/>
    </location>
</feature>
<dbReference type="GO" id="GO:0005524">
    <property type="term" value="F:ATP binding"/>
    <property type="evidence" value="ECO:0007669"/>
    <property type="project" value="InterPro"/>
</dbReference>
<name>A0A427YNP2_9TREE</name>
<dbReference type="GO" id="GO:0016301">
    <property type="term" value="F:kinase activity"/>
    <property type="evidence" value="ECO:0007669"/>
    <property type="project" value="InterPro"/>
</dbReference>
<comment type="caution">
    <text evidence="2">The sequence shown here is derived from an EMBL/GenBank/DDBJ whole genome shotgun (WGS) entry which is preliminary data.</text>
</comment>
<dbReference type="InterPro" id="IPR027417">
    <property type="entry name" value="P-loop_NTPase"/>
</dbReference>
<protein>
    <recommendedName>
        <fullName evidence="1">Phosphoribulokinase/uridine kinase domain-containing protein</fullName>
    </recommendedName>
</protein>
<reference evidence="2 3" key="1">
    <citation type="submission" date="2018-11" db="EMBL/GenBank/DDBJ databases">
        <title>Genome sequence of Saitozyma podzolica DSM 27192.</title>
        <authorList>
            <person name="Aliyu H."/>
            <person name="Gorte O."/>
            <person name="Ochsenreither K."/>
        </authorList>
    </citation>
    <scope>NUCLEOTIDE SEQUENCE [LARGE SCALE GENOMIC DNA]</scope>
    <source>
        <strain evidence="2 3">DSM 27192</strain>
    </source>
</reference>
<dbReference type="AlphaFoldDB" id="A0A427YNP2"/>
<dbReference type="Proteomes" id="UP000279259">
    <property type="component" value="Unassembled WGS sequence"/>
</dbReference>
<sequence length="164" mass="18380">MPDPETAHFRRGAPFTYDSEGYTHFVRLLRSDFTAPIPFPTFEHARKDPVPSPHPVLPQHRIIIIEGLYTLLVQEDWREAAQEMDMRVFVGVDRAVARGRCIKRNFAAGLSVSEEATAHRVDVSDMVNGDLVAARLLTPVVTVNCVQDADFVLSSLRAIDQIPN</sequence>
<evidence type="ECO:0000313" key="2">
    <source>
        <dbReference type="EMBL" id="RSH92686.1"/>
    </source>
</evidence>
<accession>A0A427YNP2</accession>
<evidence type="ECO:0000313" key="3">
    <source>
        <dbReference type="Proteomes" id="UP000279259"/>
    </source>
</evidence>
<dbReference type="EMBL" id="RSCD01000005">
    <property type="protein sequence ID" value="RSH92686.1"/>
    <property type="molecule type" value="Genomic_DNA"/>
</dbReference>
<gene>
    <name evidence="2" type="ORF">EHS25_008131</name>
</gene>
<evidence type="ECO:0000259" key="1">
    <source>
        <dbReference type="Pfam" id="PF00485"/>
    </source>
</evidence>
<dbReference type="Gene3D" id="3.40.50.300">
    <property type="entry name" value="P-loop containing nucleotide triphosphate hydrolases"/>
    <property type="match status" value="1"/>
</dbReference>
<proteinExistence type="predicted"/>
<keyword evidence="3" id="KW-1185">Reference proteome</keyword>
<dbReference type="InterPro" id="IPR006083">
    <property type="entry name" value="PRK/URK"/>
</dbReference>
<dbReference type="Pfam" id="PF00485">
    <property type="entry name" value="PRK"/>
    <property type="match status" value="1"/>
</dbReference>
<dbReference type="STRING" id="1890683.A0A427YNP2"/>